<proteinExistence type="predicted"/>
<gene>
    <name evidence="2" type="ORF">LWI29_019419</name>
</gene>
<reference evidence="2" key="1">
    <citation type="journal article" date="2022" name="Plant J.">
        <title>Strategies of tolerance reflected in two North American maple genomes.</title>
        <authorList>
            <person name="McEvoy S.L."/>
            <person name="Sezen U.U."/>
            <person name="Trouern-Trend A."/>
            <person name="McMahon S.M."/>
            <person name="Schaberg P.G."/>
            <person name="Yang J."/>
            <person name="Wegrzyn J.L."/>
            <person name="Swenson N.G."/>
        </authorList>
    </citation>
    <scope>NUCLEOTIDE SEQUENCE</scope>
    <source>
        <strain evidence="2">NS2018</strain>
    </source>
</reference>
<dbReference type="SUPFAM" id="SSF53474">
    <property type="entry name" value="alpha/beta-Hydrolases"/>
    <property type="match status" value="1"/>
</dbReference>
<dbReference type="GO" id="GO:0016020">
    <property type="term" value="C:membrane"/>
    <property type="evidence" value="ECO:0007669"/>
    <property type="project" value="TreeGrafter"/>
</dbReference>
<accession>A0AA39SBG5</accession>
<dbReference type="PANTHER" id="PTHR22753:SF24">
    <property type="entry name" value="ESTERASE_LIPASE_THIOESTERASE FAMILY PROTEIN"/>
    <property type="match status" value="1"/>
</dbReference>
<dbReference type="Proteomes" id="UP001168877">
    <property type="component" value="Unassembled WGS sequence"/>
</dbReference>
<organism evidence="2 3">
    <name type="scientific">Acer saccharum</name>
    <name type="common">Sugar maple</name>
    <dbReference type="NCBI Taxonomy" id="4024"/>
    <lineage>
        <taxon>Eukaryota</taxon>
        <taxon>Viridiplantae</taxon>
        <taxon>Streptophyta</taxon>
        <taxon>Embryophyta</taxon>
        <taxon>Tracheophyta</taxon>
        <taxon>Spermatophyta</taxon>
        <taxon>Magnoliopsida</taxon>
        <taxon>eudicotyledons</taxon>
        <taxon>Gunneridae</taxon>
        <taxon>Pentapetalae</taxon>
        <taxon>rosids</taxon>
        <taxon>malvids</taxon>
        <taxon>Sapindales</taxon>
        <taxon>Sapindaceae</taxon>
        <taxon>Hippocastanoideae</taxon>
        <taxon>Acereae</taxon>
        <taxon>Acer</taxon>
    </lineage>
</organism>
<protein>
    <submittedName>
        <fullName evidence="2">Uncharacterized protein</fullName>
    </submittedName>
</protein>
<name>A0AA39SBG5_ACESA</name>
<keyword evidence="3" id="KW-1185">Reference proteome</keyword>
<dbReference type="PANTHER" id="PTHR22753">
    <property type="entry name" value="TRANSMEMBRANE PROTEIN 68"/>
    <property type="match status" value="1"/>
</dbReference>
<dbReference type="Gene3D" id="3.40.50.1820">
    <property type="entry name" value="alpha/beta hydrolase"/>
    <property type="match status" value="1"/>
</dbReference>
<dbReference type="AlphaFoldDB" id="A0AA39SBG5"/>
<sequence>MATIGVCIFSAPTDLSPVFRRHVVSASRKLVKLRNPFLKPLAVWTEEQPSSAATTTRRRNFVEKKTSSDDEERVDDVEESDSNYKRKSLKDFFDEAKELIRSDAVQPRWFCPIEHGSHTPDSPLLLYLPGLVKLIEKKVKSENSHFPKRPIYLVGDSLGACLALAVAARNPVFILDFMCSSAHVWQEDGVDLVTIIKGASFYRRGNNLDYVSDFIPPTTPESNKAFENIRYSN</sequence>
<feature type="compositionally biased region" description="Acidic residues" evidence="1">
    <location>
        <begin position="69"/>
        <end position="80"/>
    </location>
</feature>
<evidence type="ECO:0000313" key="2">
    <source>
        <dbReference type="EMBL" id="KAK0589866.1"/>
    </source>
</evidence>
<dbReference type="InterPro" id="IPR029058">
    <property type="entry name" value="AB_hydrolase_fold"/>
</dbReference>
<feature type="region of interest" description="Disordered" evidence="1">
    <location>
        <begin position="53"/>
        <end position="80"/>
    </location>
</feature>
<evidence type="ECO:0000256" key="1">
    <source>
        <dbReference type="SAM" id="MobiDB-lite"/>
    </source>
</evidence>
<dbReference type="EMBL" id="JAUESC010000381">
    <property type="protein sequence ID" value="KAK0589866.1"/>
    <property type="molecule type" value="Genomic_DNA"/>
</dbReference>
<reference evidence="2" key="2">
    <citation type="submission" date="2023-06" db="EMBL/GenBank/DDBJ databases">
        <authorList>
            <person name="Swenson N.G."/>
            <person name="Wegrzyn J.L."/>
            <person name="Mcevoy S.L."/>
        </authorList>
    </citation>
    <scope>NUCLEOTIDE SEQUENCE</scope>
    <source>
        <strain evidence="2">NS2018</strain>
        <tissue evidence="2">Leaf</tissue>
    </source>
</reference>
<comment type="caution">
    <text evidence="2">The sequence shown here is derived from an EMBL/GenBank/DDBJ whole genome shotgun (WGS) entry which is preliminary data.</text>
</comment>
<evidence type="ECO:0000313" key="3">
    <source>
        <dbReference type="Proteomes" id="UP001168877"/>
    </source>
</evidence>